<dbReference type="AlphaFoldDB" id="A0A433U9H3"/>
<dbReference type="CDD" id="cd06848">
    <property type="entry name" value="GCS_H"/>
    <property type="match status" value="1"/>
</dbReference>
<dbReference type="HAMAP" id="MF_00272">
    <property type="entry name" value="GcvH"/>
    <property type="match status" value="1"/>
</dbReference>
<dbReference type="GO" id="GO:0005960">
    <property type="term" value="C:glycine cleavage complex"/>
    <property type="evidence" value="ECO:0007669"/>
    <property type="project" value="UniProtKB-UniRule"/>
</dbReference>
<comment type="subcellular location">
    <subcellularLocation>
        <location evidence="5">Mitochondrion</location>
    </subcellularLocation>
</comment>
<dbReference type="PANTHER" id="PTHR11715">
    <property type="entry name" value="GLYCINE CLEAVAGE SYSTEM H PROTEIN"/>
    <property type="match status" value="1"/>
</dbReference>
<sequence>MAASFARRAVFPTYRCLNGLTRYRQNVCHARYLSLSKNLQASQWFSKDHEWVTIDGQKGTVGISMYAQEKLGEIVYVELPEIGTKLDTEDVAGCLESVKAASDIVNPVPGTVTEVNGKLSDQPALVNSEPMKGGWLYKMDLKAGLKTDDLMDSAAYEEYLKSCD</sequence>
<evidence type="ECO:0000256" key="4">
    <source>
        <dbReference type="PIRSR" id="PIRSR617453-50"/>
    </source>
</evidence>
<dbReference type="PANTHER" id="PTHR11715:SF3">
    <property type="entry name" value="GLYCINE CLEAVAGE SYSTEM H PROTEIN-RELATED"/>
    <property type="match status" value="1"/>
</dbReference>
<dbReference type="InterPro" id="IPR011053">
    <property type="entry name" value="Single_hybrid_motif"/>
</dbReference>
<dbReference type="GO" id="GO:0005739">
    <property type="term" value="C:mitochondrion"/>
    <property type="evidence" value="ECO:0007669"/>
    <property type="project" value="UniProtKB-SubCell"/>
</dbReference>
<name>A0A433U9H3_ELYCH</name>
<dbReference type="GO" id="GO:0019464">
    <property type="term" value="P:glycine decarboxylation via glycine cleavage system"/>
    <property type="evidence" value="ECO:0007669"/>
    <property type="project" value="UniProtKB-UniRule"/>
</dbReference>
<dbReference type="InterPro" id="IPR002930">
    <property type="entry name" value="GCV_H"/>
</dbReference>
<dbReference type="InterPro" id="IPR033753">
    <property type="entry name" value="GCV_H/Fam206"/>
</dbReference>
<evidence type="ECO:0000313" key="8">
    <source>
        <dbReference type="Proteomes" id="UP000271974"/>
    </source>
</evidence>
<proteinExistence type="inferred from homology"/>
<dbReference type="SUPFAM" id="SSF51230">
    <property type="entry name" value="Single hybrid motif"/>
    <property type="match status" value="1"/>
</dbReference>
<dbReference type="STRING" id="188477.A0A433U9H3"/>
<dbReference type="NCBIfam" id="TIGR00527">
    <property type="entry name" value="gcvH"/>
    <property type="match status" value="1"/>
</dbReference>
<dbReference type="NCBIfam" id="NF002270">
    <property type="entry name" value="PRK01202.1"/>
    <property type="match status" value="1"/>
</dbReference>
<feature type="modified residue" description="N6-lipoyllysine" evidence="4">
    <location>
        <position position="99"/>
    </location>
</feature>
<keyword evidence="3 5" id="KW-0809">Transit peptide</keyword>
<evidence type="ECO:0000259" key="6">
    <source>
        <dbReference type="PROSITE" id="PS50968"/>
    </source>
</evidence>
<dbReference type="Gene3D" id="2.40.50.100">
    <property type="match status" value="1"/>
</dbReference>
<reference evidence="7 8" key="1">
    <citation type="submission" date="2019-01" db="EMBL/GenBank/DDBJ databases">
        <title>A draft genome assembly of the solar-powered sea slug Elysia chlorotica.</title>
        <authorList>
            <person name="Cai H."/>
            <person name="Li Q."/>
            <person name="Fang X."/>
            <person name="Li J."/>
            <person name="Curtis N.E."/>
            <person name="Altenburger A."/>
            <person name="Shibata T."/>
            <person name="Feng M."/>
            <person name="Maeda T."/>
            <person name="Schwartz J.A."/>
            <person name="Shigenobu S."/>
            <person name="Lundholm N."/>
            <person name="Nishiyama T."/>
            <person name="Yang H."/>
            <person name="Hasebe M."/>
            <person name="Li S."/>
            <person name="Pierce S.K."/>
            <person name="Wang J."/>
        </authorList>
    </citation>
    <scope>NUCLEOTIDE SEQUENCE [LARGE SCALE GENOMIC DNA]</scope>
    <source>
        <strain evidence="7">EC2010</strain>
        <tissue evidence="7">Whole organism of an adult</tissue>
    </source>
</reference>
<comment type="subunit">
    <text evidence="5">The glycine cleavage system is composed of four proteins: P, T, L and H.</text>
</comment>
<comment type="similarity">
    <text evidence="1 5">Belongs to the GcvH family.</text>
</comment>
<evidence type="ECO:0000256" key="1">
    <source>
        <dbReference type="ARBA" id="ARBA00009249"/>
    </source>
</evidence>
<dbReference type="GO" id="GO:0009249">
    <property type="term" value="P:protein lipoylation"/>
    <property type="evidence" value="ECO:0007669"/>
    <property type="project" value="TreeGrafter"/>
</dbReference>
<dbReference type="EMBL" id="RQTK01000033">
    <property type="protein sequence ID" value="RUS90416.1"/>
    <property type="molecule type" value="Genomic_DNA"/>
</dbReference>
<dbReference type="InterPro" id="IPR017453">
    <property type="entry name" value="GCV_H_sub"/>
</dbReference>
<dbReference type="Proteomes" id="UP000271974">
    <property type="component" value="Unassembled WGS sequence"/>
</dbReference>
<dbReference type="InterPro" id="IPR003016">
    <property type="entry name" value="2-oxoA_DH_lipoyl-BS"/>
</dbReference>
<comment type="function">
    <text evidence="5">The H protein shuttles the methylamine group of glycine from the P protein to the T protein.</text>
</comment>
<dbReference type="PROSITE" id="PS00189">
    <property type="entry name" value="LIPOYL"/>
    <property type="match status" value="1"/>
</dbReference>
<evidence type="ECO:0000256" key="2">
    <source>
        <dbReference type="ARBA" id="ARBA00022823"/>
    </source>
</evidence>
<keyword evidence="2 4" id="KW-0450">Lipoyl</keyword>
<feature type="domain" description="Lipoyl-binding" evidence="6">
    <location>
        <begin position="58"/>
        <end position="140"/>
    </location>
</feature>
<evidence type="ECO:0000313" key="7">
    <source>
        <dbReference type="EMBL" id="RUS90416.1"/>
    </source>
</evidence>
<dbReference type="PROSITE" id="PS50968">
    <property type="entry name" value="BIOTINYL_LIPOYL"/>
    <property type="match status" value="1"/>
</dbReference>
<evidence type="ECO:0000256" key="3">
    <source>
        <dbReference type="ARBA" id="ARBA00022946"/>
    </source>
</evidence>
<comment type="cofactor">
    <cofactor evidence="5">
        <name>(R)-lipoate</name>
        <dbReference type="ChEBI" id="CHEBI:83088"/>
    </cofactor>
    <text evidence="5">Binds 1 lipoyl cofactor covalently.</text>
</comment>
<gene>
    <name evidence="7" type="ORF">EGW08_001821</name>
</gene>
<protein>
    <recommendedName>
        <fullName evidence="5">Glycine cleavage system H protein</fullName>
    </recommendedName>
</protein>
<organism evidence="7 8">
    <name type="scientific">Elysia chlorotica</name>
    <name type="common">Eastern emerald elysia</name>
    <name type="synonym">Sea slug</name>
    <dbReference type="NCBI Taxonomy" id="188477"/>
    <lineage>
        <taxon>Eukaryota</taxon>
        <taxon>Metazoa</taxon>
        <taxon>Spiralia</taxon>
        <taxon>Lophotrochozoa</taxon>
        <taxon>Mollusca</taxon>
        <taxon>Gastropoda</taxon>
        <taxon>Heterobranchia</taxon>
        <taxon>Euthyneura</taxon>
        <taxon>Panpulmonata</taxon>
        <taxon>Sacoglossa</taxon>
        <taxon>Placobranchoidea</taxon>
        <taxon>Plakobranchidae</taxon>
        <taxon>Elysia</taxon>
    </lineage>
</organism>
<evidence type="ECO:0000256" key="5">
    <source>
        <dbReference type="RuleBase" id="RU364055"/>
    </source>
</evidence>
<dbReference type="OrthoDB" id="10264154at2759"/>
<keyword evidence="8" id="KW-1185">Reference proteome</keyword>
<comment type="caution">
    <text evidence="7">The sequence shown here is derived from an EMBL/GenBank/DDBJ whole genome shotgun (WGS) entry which is preliminary data.</text>
</comment>
<dbReference type="InterPro" id="IPR000089">
    <property type="entry name" value="Biotin_lipoyl"/>
</dbReference>
<keyword evidence="5" id="KW-0496">Mitochondrion</keyword>
<dbReference type="Pfam" id="PF01597">
    <property type="entry name" value="GCV_H"/>
    <property type="match status" value="1"/>
</dbReference>
<accession>A0A433U9H3</accession>